<dbReference type="EMBL" id="KZ821688">
    <property type="protein sequence ID" value="PYH83569.1"/>
    <property type="molecule type" value="Genomic_DNA"/>
</dbReference>
<accession>A0A319CH03</accession>
<dbReference type="OrthoDB" id="4503450at2759"/>
<dbReference type="VEuPathDB" id="FungiDB:BO82DRAFT_363148"/>
<feature type="region of interest" description="Disordered" evidence="1">
    <location>
        <begin position="1"/>
        <end position="20"/>
    </location>
</feature>
<organism evidence="2 3">
    <name type="scientific">Aspergillus uvarum CBS 121591</name>
    <dbReference type="NCBI Taxonomy" id="1448315"/>
    <lineage>
        <taxon>Eukaryota</taxon>
        <taxon>Fungi</taxon>
        <taxon>Dikarya</taxon>
        <taxon>Ascomycota</taxon>
        <taxon>Pezizomycotina</taxon>
        <taxon>Eurotiomycetes</taxon>
        <taxon>Eurotiomycetidae</taxon>
        <taxon>Eurotiales</taxon>
        <taxon>Aspergillaceae</taxon>
        <taxon>Aspergillus</taxon>
        <taxon>Aspergillus subgen. Circumdati</taxon>
    </lineage>
</organism>
<feature type="compositionally biased region" description="Basic residues" evidence="1">
    <location>
        <begin position="1"/>
        <end position="10"/>
    </location>
</feature>
<dbReference type="GeneID" id="37139623"/>
<dbReference type="RefSeq" id="XP_025493769.1">
    <property type="nucleotide sequence ID" value="XM_025636882.1"/>
</dbReference>
<dbReference type="AlphaFoldDB" id="A0A319CH03"/>
<sequence>MHRESRKKNSRGPSSQATLCQARVIEQPPSPFLSIHPRNTNTNMAKPYETGAGIHFWGPYDGWMQEQCPIKPNVEHKEEEKGKSPFEYRGQEVTLTFISEIVNLLKENNIPRHVINDALWRFYGCQNRITTIDLETNEYDRSGKWRSGERYFIGALCPYLWKAPRGLVGARPCLSLAAGPSHEHHVDLNLFRHEEYFFHLPSPGSNELWAYDQLKKEQSPIYIDSTDVALEREVEEPYAVKILCPARMVEALIRLSFQDRYLRSPMSQLLSDWQGWNEWDRTLVGIFCSITGRAGEEEARRRVRTPGFQLRVNKTLLEVDADHPEETLLTLKGLKPLWFRLKDFQPLFQEYLQALFLTRRNDRPCKPSPPPQQEQKQGHGHGQDQKQSGPYPREWLDHSPILPHFQHWTAFSVMNEFAWRFKEAGLFPPGSPFYVEKTTRAIKALNHPRRPFDSLDDPMQFPGFWQELAHSRVEWQRRDEQHARTDPWSRHYCPWS</sequence>
<reference evidence="2 3" key="1">
    <citation type="submission" date="2016-12" db="EMBL/GenBank/DDBJ databases">
        <title>The genomes of Aspergillus section Nigri reveals drivers in fungal speciation.</title>
        <authorList>
            <consortium name="DOE Joint Genome Institute"/>
            <person name="Vesth T.C."/>
            <person name="Nybo J."/>
            <person name="Theobald S."/>
            <person name="Brandl J."/>
            <person name="Frisvad J.C."/>
            <person name="Nielsen K.F."/>
            <person name="Lyhne E.K."/>
            <person name="Kogle M.E."/>
            <person name="Kuo A."/>
            <person name="Riley R."/>
            <person name="Clum A."/>
            <person name="Nolan M."/>
            <person name="Lipzen A."/>
            <person name="Salamov A."/>
            <person name="Henrissat B."/>
            <person name="Wiebenga A."/>
            <person name="De Vries R.P."/>
            <person name="Grigoriev I.V."/>
            <person name="Mortensen U.H."/>
            <person name="Andersen M.R."/>
            <person name="Baker S.E."/>
        </authorList>
    </citation>
    <scope>NUCLEOTIDE SEQUENCE [LARGE SCALE GENOMIC DNA]</scope>
    <source>
        <strain evidence="2 3">CBS 121591</strain>
    </source>
</reference>
<feature type="region of interest" description="Disordered" evidence="1">
    <location>
        <begin position="362"/>
        <end position="393"/>
    </location>
</feature>
<proteinExistence type="predicted"/>
<dbReference type="Proteomes" id="UP000248340">
    <property type="component" value="Unassembled WGS sequence"/>
</dbReference>
<evidence type="ECO:0000313" key="2">
    <source>
        <dbReference type="EMBL" id="PYH83569.1"/>
    </source>
</evidence>
<protein>
    <submittedName>
        <fullName evidence="2">Uncharacterized protein</fullName>
    </submittedName>
</protein>
<evidence type="ECO:0000256" key="1">
    <source>
        <dbReference type="SAM" id="MobiDB-lite"/>
    </source>
</evidence>
<keyword evidence="3" id="KW-1185">Reference proteome</keyword>
<evidence type="ECO:0000313" key="3">
    <source>
        <dbReference type="Proteomes" id="UP000248340"/>
    </source>
</evidence>
<gene>
    <name evidence="2" type="ORF">BO82DRAFT_363148</name>
</gene>
<name>A0A319CH03_9EURO</name>